<evidence type="ECO:0000313" key="1">
    <source>
        <dbReference type="EMBL" id="TCU18996.1"/>
    </source>
</evidence>
<dbReference type="EMBL" id="SMBH01000002">
    <property type="protein sequence ID" value="TCU18996.1"/>
    <property type="molecule type" value="Genomic_DNA"/>
</dbReference>
<organism evidence="1 2">
    <name type="scientific">Rhizobium sullae</name>
    <name type="common">Rhizobium hedysari</name>
    <dbReference type="NCBI Taxonomy" id="50338"/>
    <lineage>
        <taxon>Bacteria</taxon>
        <taxon>Pseudomonadati</taxon>
        <taxon>Pseudomonadota</taxon>
        <taxon>Alphaproteobacteria</taxon>
        <taxon>Hyphomicrobiales</taxon>
        <taxon>Rhizobiaceae</taxon>
        <taxon>Rhizobium/Agrobacterium group</taxon>
        <taxon>Rhizobium</taxon>
    </lineage>
</organism>
<sequence length="188" mass="20576">MPPPAIEVPDRRHDAWRRMTLFRSDYSAAKTAPEPGNPLFKIAKATVAAPLMPGSLDMAHHNQEMLAQLSVSESWTGEFSSGIIRLGDWSSMLHGFSMQECGLLSLLRCYDPKDRAHILALFEQAATLSSSFCFSTTIIMPNGLLQPVFCMGESSGVEEKFSGSMAGVFLFPRFKLEGANQTAGRQAS</sequence>
<proteinExistence type="predicted"/>
<gene>
    <name evidence="1" type="ORF">EV132_102225</name>
</gene>
<dbReference type="Proteomes" id="UP000294576">
    <property type="component" value="Unassembled WGS sequence"/>
</dbReference>
<comment type="caution">
    <text evidence="1">The sequence shown here is derived from an EMBL/GenBank/DDBJ whole genome shotgun (WGS) entry which is preliminary data.</text>
</comment>
<protein>
    <submittedName>
        <fullName evidence="1">Uncharacterized protein</fullName>
    </submittedName>
</protein>
<dbReference type="AlphaFoldDB" id="A0A4R3QL43"/>
<name>A0A4R3QL43_RHISU</name>
<evidence type="ECO:0000313" key="2">
    <source>
        <dbReference type="Proteomes" id="UP000294576"/>
    </source>
</evidence>
<accession>A0A4R3QL43</accession>
<reference evidence="1 2" key="1">
    <citation type="submission" date="2019-03" db="EMBL/GenBank/DDBJ databases">
        <title>Genomic Encyclopedia of Type Strains, Phase IV (KMG-V): Genome sequencing to study the core and pangenomes of soil and plant-associated prokaryotes.</title>
        <authorList>
            <person name="Whitman W."/>
        </authorList>
    </citation>
    <scope>NUCLEOTIDE SEQUENCE [LARGE SCALE GENOMIC DNA]</scope>
    <source>
        <strain evidence="1 2">Hc14</strain>
    </source>
</reference>